<dbReference type="Pfam" id="PF02594">
    <property type="entry name" value="DUF167"/>
    <property type="match status" value="1"/>
</dbReference>
<keyword evidence="4" id="KW-1185">Reference proteome</keyword>
<dbReference type="NCBIfam" id="TIGR00251">
    <property type="entry name" value="DUF167 family protein"/>
    <property type="match status" value="1"/>
</dbReference>
<evidence type="ECO:0000313" key="3">
    <source>
        <dbReference type="EMBL" id="MEN3745645.1"/>
    </source>
</evidence>
<dbReference type="SMART" id="SM01152">
    <property type="entry name" value="DUF167"/>
    <property type="match status" value="1"/>
</dbReference>
<accession>A0ABV0B6D9</accession>
<dbReference type="Gene3D" id="3.30.1200.10">
    <property type="entry name" value="YggU-like"/>
    <property type="match status" value="1"/>
</dbReference>
<name>A0ABV0B6D9_9SPHN</name>
<dbReference type="PANTHER" id="PTHR13420">
    <property type="entry name" value="UPF0235 PROTEIN C15ORF40"/>
    <property type="match status" value="1"/>
</dbReference>
<dbReference type="PANTHER" id="PTHR13420:SF7">
    <property type="entry name" value="UPF0235 PROTEIN C15ORF40"/>
    <property type="match status" value="1"/>
</dbReference>
<proteinExistence type="inferred from homology"/>
<comment type="similarity">
    <text evidence="1 2">Belongs to the UPF0235 family.</text>
</comment>
<evidence type="ECO:0000256" key="1">
    <source>
        <dbReference type="ARBA" id="ARBA00010364"/>
    </source>
</evidence>
<comment type="caution">
    <text evidence="3">The sequence shown here is derived from an EMBL/GenBank/DDBJ whole genome shotgun (WGS) entry which is preliminary data.</text>
</comment>
<sequence>MSGRGPWRVRPDGIEIHVRVTPRGGRDAFAAGTDEHFAVRLAAAPVEGAANAALVPLVAKAFGRSKRDVTLIAGETARVKRLRVAGDPETLAARAASFYGTAP</sequence>
<protein>
    <recommendedName>
        <fullName evidence="2">UPF0235 protein TPR58_00590</fullName>
    </recommendedName>
</protein>
<dbReference type="InterPro" id="IPR003746">
    <property type="entry name" value="DUF167"/>
</dbReference>
<dbReference type="InterPro" id="IPR036591">
    <property type="entry name" value="YggU-like_sf"/>
</dbReference>
<dbReference type="Proteomes" id="UP001427805">
    <property type="component" value="Unassembled WGS sequence"/>
</dbReference>
<dbReference type="HAMAP" id="MF_00634">
    <property type="entry name" value="UPF0235"/>
    <property type="match status" value="1"/>
</dbReference>
<dbReference type="EMBL" id="JBDIZK010000001">
    <property type="protein sequence ID" value="MEN3745645.1"/>
    <property type="molecule type" value="Genomic_DNA"/>
</dbReference>
<reference evidence="3 4" key="1">
    <citation type="submission" date="2024-05" db="EMBL/GenBank/DDBJ databases">
        <title>Sphingomonas sp. HF-S3 16S ribosomal RNA gene Genome sequencing and assembly.</title>
        <authorList>
            <person name="Lee H."/>
        </authorList>
    </citation>
    <scope>NUCLEOTIDE SEQUENCE [LARGE SCALE GENOMIC DNA]</scope>
    <source>
        <strain evidence="3 4">HF-S3</strain>
    </source>
</reference>
<organism evidence="3 4">
    <name type="scientific">Sphingomonas rustica</name>
    <dbReference type="NCBI Taxonomy" id="3103142"/>
    <lineage>
        <taxon>Bacteria</taxon>
        <taxon>Pseudomonadati</taxon>
        <taxon>Pseudomonadota</taxon>
        <taxon>Alphaproteobacteria</taxon>
        <taxon>Sphingomonadales</taxon>
        <taxon>Sphingomonadaceae</taxon>
        <taxon>Sphingomonas</taxon>
    </lineage>
</organism>
<dbReference type="SUPFAM" id="SSF69786">
    <property type="entry name" value="YggU-like"/>
    <property type="match status" value="1"/>
</dbReference>
<evidence type="ECO:0000256" key="2">
    <source>
        <dbReference type="HAMAP-Rule" id="MF_00634"/>
    </source>
</evidence>
<gene>
    <name evidence="3" type="ORF">TPR58_00590</name>
</gene>
<dbReference type="RefSeq" id="WP_346244655.1">
    <property type="nucleotide sequence ID" value="NZ_JBDIZK010000001.1"/>
</dbReference>
<evidence type="ECO:0000313" key="4">
    <source>
        <dbReference type="Proteomes" id="UP001427805"/>
    </source>
</evidence>